<dbReference type="Proteomes" id="UP000323909">
    <property type="component" value="Unassembled WGS sequence"/>
</dbReference>
<accession>A0A5M8FS54</accession>
<evidence type="ECO:0000256" key="4">
    <source>
        <dbReference type="ARBA" id="ARBA00022989"/>
    </source>
</evidence>
<dbReference type="Pfam" id="PF02706">
    <property type="entry name" value="Wzz"/>
    <property type="match status" value="1"/>
</dbReference>
<dbReference type="SUPFAM" id="SSF160355">
    <property type="entry name" value="Bacterial polysaccharide co-polymerase-like"/>
    <property type="match status" value="2"/>
</dbReference>
<dbReference type="EMBL" id="VWXT01000041">
    <property type="protein sequence ID" value="KAA6186811.1"/>
    <property type="molecule type" value="Genomic_DNA"/>
</dbReference>
<dbReference type="GO" id="GO:0004713">
    <property type="term" value="F:protein tyrosine kinase activity"/>
    <property type="evidence" value="ECO:0007669"/>
    <property type="project" value="TreeGrafter"/>
</dbReference>
<evidence type="ECO:0000256" key="1">
    <source>
        <dbReference type="ARBA" id="ARBA00004651"/>
    </source>
</evidence>
<evidence type="ECO:0000313" key="11">
    <source>
        <dbReference type="Proteomes" id="UP000323909"/>
    </source>
</evidence>
<feature type="domain" description="Polysaccharide chain length determinant N-terminal" evidence="8">
    <location>
        <begin position="14"/>
        <end position="67"/>
    </location>
</feature>
<evidence type="ECO:0000259" key="8">
    <source>
        <dbReference type="Pfam" id="PF02706"/>
    </source>
</evidence>
<comment type="caution">
    <text evidence="10">The sequence shown here is derived from an EMBL/GenBank/DDBJ whole genome shotgun (WGS) entry which is preliminary data.</text>
</comment>
<evidence type="ECO:0000259" key="9">
    <source>
        <dbReference type="Pfam" id="PF13807"/>
    </source>
</evidence>
<dbReference type="AlphaFoldDB" id="A0A5M8FS54"/>
<evidence type="ECO:0000256" key="5">
    <source>
        <dbReference type="ARBA" id="ARBA00023136"/>
    </source>
</evidence>
<dbReference type="GO" id="GO:0005886">
    <property type="term" value="C:plasma membrane"/>
    <property type="evidence" value="ECO:0007669"/>
    <property type="project" value="UniProtKB-SubCell"/>
</dbReference>
<protein>
    <submittedName>
        <fullName evidence="10">Chain-length determining protein</fullName>
    </submittedName>
</protein>
<organism evidence="10 11">
    <name type="scientific">Pseudomonas veronii</name>
    <dbReference type="NCBI Taxonomy" id="76761"/>
    <lineage>
        <taxon>Bacteria</taxon>
        <taxon>Pseudomonadati</taxon>
        <taxon>Pseudomonadota</taxon>
        <taxon>Gammaproteobacteria</taxon>
        <taxon>Pseudomonadales</taxon>
        <taxon>Pseudomonadaceae</taxon>
        <taxon>Pseudomonas</taxon>
    </lineage>
</organism>
<dbReference type="PANTHER" id="PTHR32309:SF13">
    <property type="entry name" value="FERRIC ENTEROBACTIN TRANSPORT PROTEIN FEPE"/>
    <property type="match status" value="1"/>
</dbReference>
<dbReference type="InterPro" id="IPR032807">
    <property type="entry name" value="GNVR"/>
</dbReference>
<dbReference type="InterPro" id="IPR003856">
    <property type="entry name" value="LPS_length_determ_N"/>
</dbReference>
<dbReference type="PANTHER" id="PTHR32309">
    <property type="entry name" value="TYROSINE-PROTEIN KINASE"/>
    <property type="match status" value="1"/>
</dbReference>
<keyword evidence="2" id="KW-1003">Cell membrane</keyword>
<evidence type="ECO:0000256" key="2">
    <source>
        <dbReference type="ARBA" id="ARBA00022475"/>
    </source>
</evidence>
<dbReference type="RefSeq" id="WP_150055055.1">
    <property type="nucleotide sequence ID" value="NZ_VWXT01000041.1"/>
</dbReference>
<dbReference type="Gene3D" id="3.30.1890.10">
    <property type="entry name" value="FepE-like"/>
    <property type="match status" value="2"/>
</dbReference>
<reference evidence="10 11" key="1">
    <citation type="submission" date="2019-09" db="EMBL/GenBank/DDBJ databases">
        <title>Genomic sequencing of 4 copper resistant soil isolates.</title>
        <authorList>
            <person name="Havryliuk O."/>
        </authorList>
    </citation>
    <scope>NUCLEOTIDE SEQUENCE [LARGE SCALE GENOMIC DNA]</scope>
    <source>
        <strain evidence="10 11">UKR4</strain>
    </source>
</reference>
<feature type="transmembrane region" description="Helical" evidence="7">
    <location>
        <begin position="31"/>
        <end position="49"/>
    </location>
</feature>
<keyword evidence="3 7" id="KW-0812">Transmembrane</keyword>
<evidence type="ECO:0000256" key="7">
    <source>
        <dbReference type="SAM" id="Phobius"/>
    </source>
</evidence>
<comment type="subcellular location">
    <subcellularLocation>
        <location evidence="1">Cell membrane</location>
        <topology evidence="1">Multi-pass membrane protein</topology>
    </subcellularLocation>
</comment>
<sequence>MSSNFRVPPVPPLDETDLPSLVKIIWHQKRLIALAIGVSGLIAVAYAFLATPQYQVSSVLRPAAINELDTLNRSEIYHLPPNEALKKLGATLESYDARLGFFRANQKLFKEFERPGRTLEQSFEEFNRKSINLIFPDPKKSDSLSAYIKLEMNYPQGIDGVAILNGFVEYAIAFERNEISADVDVIIKNRLNELQGKLDTARTAYDVQKEAKIASLSEGDTLRRAQLHDELKALREQLKTQRSDRMAQLNEAVGIARSLGIRKPTTPSSLGDSYRSGSSSVMRTEINNQQIPLYFMGVEALEAEHTALQQRKSDDFTDGRIAQIAKELQLLESNREIEVLNSRGNEDLFLAGVEPLRAEMSRLRNLNIDMSHIKLVAIDQSALEPLAPIAPKRALIVLLSLVLGAILGVFAVLIRHSVMMSRARSRSETVHVVVGGAALGDASVNTATARIRNG</sequence>
<proteinExistence type="predicted"/>
<keyword evidence="5 7" id="KW-0472">Membrane</keyword>
<name>A0A5M8FS54_PSEVE</name>
<feature type="domain" description="Tyrosine-protein kinase G-rich" evidence="9">
    <location>
        <begin position="378"/>
        <end position="416"/>
    </location>
</feature>
<gene>
    <name evidence="10" type="ORF">F3K53_03330</name>
</gene>
<keyword evidence="4 7" id="KW-1133">Transmembrane helix</keyword>
<dbReference type="InterPro" id="IPR050445">
    <property type="entry name" value="Bact_polysacc_biosynth/exp"/>
</dbReference>
<dbReference type="Pfam" id="PF13807">
    <property type="entry name" value="GNVR"/>
    <property type="match status" value="1"/>
</dbReference>
<evidence type="ECO:0000256" key="6">
    <source>
        <dbReference type="SAM" id="Coils"/>
    </source>
</evidence>
<feature type="coiled-coil region" evidence="6">
    <location>
        <begin position="191"/>
        <end position="251"/>
    </location>
</feature>
<evidence type="ECO:0000256" key="3">
    <source>
        <dbReference type="ARBA" id="ARBA00022692"/>
    </source>
</evidence>
<keyword evidence="6" id="KW-0175">Coiled coil</keyword>
<feature type="transmembrane region" description="Helical" evidence="7">
    <location>
        <begin position="394"/>
        <end position="414"/>
    </location>
</feature>
<evidence type="ECO:0000313" key="10">
    <source>
        <dbReference type="EMBL" id="KAA6186811.1"/>
    </source>
</evidence>